<sequence length="80" mass="8926">MEWGKGDEDIPPTFVLKHAEASGAGNALAYNTFEAVRNDWWRFLADAGIASGPQYSPEFMQNKLRRIFGGGDTFLNSERT</sequence>
<dbReference type="Proteomes" id="UP000184749">
    <property type="component" value="Chromosome"/>
</dbReference>
<evidence type="ECO:0000313" key="2">
    <source>
        <dbReference type="Proteomes" id="UP000184749"/>
    </source>
</evidence>
<accession>A0A1L5NHV9</accession>
<dbReference type="EMBL" id="CP017101">
    <property type="protein sequence ID" value="APO67515.1"/>
    <property type="molecule type" value="Genomic_DNA"/>
</dbReference>
<protein>
    <submittedName>
        <fullName evidence="1">Uncharacterized protein</fullName>
    </submittedName>
</protein>
<name>A0A1L5NHV9_9HYPH</name>
<dbReference type="AlphaFoldDB" id="A0A1L5NHV9"/>
<organism evidence="1 2">
    <name type="scientific">Rhizobium gallicum</name>
    <dbReference type="NCBI Taxonomy" id="56730"/>
    <lineage>
        <taxon>Bacteria</taxon>
        <taxon>Pseudomonadati</taxon>
        <taxon>Pseudomonadota</taxon>
        <taxon>Alphaproteobacteria</taxon>
        <taxon>Hyphomicrobiales</taxon>
        <taxon>Rhizobiaceae</taxon>
        <taxon>Rhizobium/Agrobacterium group</taxon>
        <taxon>Rhizobium</taxon>
    </lineage>
</organism>
<proteinExistence type="predicted"/>
<gene>
    <name evidence="1" type="ORF">IE4872_CH01894</name>
</gene>
<evidence type="ECO:0000313" key="1">
    <source>
        <dbReference type="EMBL" id="APO67515.1"/>
    </source>
</evidence>
<reference evidence="1 2" key="1">
    <citation type="submission" date="2016-09" db="EMBL/GenBank/DDBJ databases">
        <title>The complete genome sequences of Rhizobium gallicum, symbiovars gallicum and phaseoli, symbionts associated to common bean (Phaseolus vulgaris).</title>
        <authorList>
            <person name="Bustos P."/>
            <person name="Santamaria R.I."/>
            <person name="Perez-Carrascal O.M."/>
            <person name="Juarez S."/>
            <person name="Lozano L."/>
            <person name="Martinez-Flores I."/>
            <person name="Martinez-Romero E."/>
            <person name="Cevallos M."/>
            <person name="Romero D."/>
            <person name="Davila G."/>
            <person name="Gonzalez V."/>
        </authorList>
    </citation>
    <scope>NUCLEOTIDE SEQUENCE [LARGE SCALE GENOMIC DNA]</scope>
    <source>
        <strain evidence="1 2">IE4872</strain>
    </source>
</reference>